<sequence>MRPTVNNVRRHFMLYGLWLFLLAVLIGRLLLLMVWQPVVGGGHIGTVRWRMDEEHFHVRMTDDGRGHILFADGAIWSPPSTLQAGRVQQAPAAIGPELVGTIGQPDVWPSGARVLPEAGRTGLEYALDTLLMSKRPNLVGDLRVAANGGALDKAKLPVTKQPYTIRAERGSDVITTIDETDERRAEAVLQRVKVAHGAIVSLELPSAKVRVLASANHRRSDALVAATPGSIFKIMTAAAALDTHAYPEQARFFCDGQVHWPHVRMHCWRAHGKISFVDAIAQSCDVTFAQIGIHLGRRPLEAEAKRFGLFTSGIENFKGHALLPGANSGVLYRQRGADAGLLANTAIGQEDVRMSPLQGALMAATIAEHGQYRKASLIDGVQKGRHRETYVPQFPSAACDAFTADVISQGMWAAVHAPKGTAHALNALPIAAKTGTAELPNGNVNAWLIGYQVNEKDEPVRAFALCVENEAGWAAHKKLFEMAQAWFGNLPHVTAP</sequence>
<protein>
    <submittedName>
        <fullName evidence="3">Penicillin-binding transpeptidase domain-containing protein</fullName>
    </submittedName>
</protein>
<gene>
    <name evidence="3" type="ORF">ACFSB2_24110</name>
</gene>
<keyword evidence="4" id="KW-1185">Reference proteome</keyword>
<feature type="domain" description="Penicillin-binding protein transpeptidase" evidence="2">
    <location>
        <begin position="226"/>
        <end position="475"/>
    </location>
</feature>
<dbReference type="InterPro" id="IPR050515">
    <property type="entry name" value="Beta-lactam/transpept"/>
</dbReference>
<accession>A0ABW4JPD3</accession>
<evidence type="ECO:0000313" key="4">
    <source>
        <dbReference type="Proteomes" id="UP001597079"/>
    </source>
</evidence>
<dbReference type="Gene3D" id="3.40.710.10">
    <property type="entry name" value="DD-peptidase/beta-lactamase superfamily"/>
    <property type="match status" value="1"/>
</dbReference>
<evidence type="ECO:0000259" key="2">
    <source>
        <dbReference type="Pfam" id="PF00905"/>
    </source>
</evidence>
<evidence type="ECO:0000313" key="3">
    <source>
        <dbReference type="EMBL" id="MFD1677751.1"/>
    </source>
</evidence>
<keyword evidence="1" id="KW-1133">Transmembrane helix</keyword>
<dbReference type="InterPro" id="IPR001460">
    <property type="entry name" value="PCN-bd_Tpept"/>
</dbReference>
<proteinExistence type="predicted"/>
<dbReference type="SUPFAM" id="SSF56601">
    <property type="entry name" value="beta-lactamase/transpeptidase-like"/>
    <property type="match status" value="1"/>
</dbReference>
<dbReference type="Proteomes" id="UP001597079">
    <property type="component" value="Unassembled WGS sequence"/>
</dbReference>
<name>A0ABW4JPD3_9BACL</name>
<dbReference type="PANTHER" id="PTHR30627">
    <property type="entry name" value="PEPTIDOGLYCAN D,D-TRANSPEPTIDASE"/>
    <property type="match status" value="1"/>
</dbReference>
<feature type="transmembrane region" description="Helical" evidence="1">
    <location>
        <begin position="12"/>
        <end position="35"/>
    </location>
</feature>
<dbReference type="InterPro" id="IPR012338">
    <property type="entry name" value="Beta-lactam/transpept-like"/>
</dbReference>
<dbReference type="PANTHER" id="PTHR30627:SF2">
    <property type="entry name" value="PEPTIDOGLYCAN D,D-TRANSPEPTIDASE MRDA"/>
    <property type="match status" value="1"/>
</dbReference>
<keyword evidence="1" id="KW-0472">Membrane</keyword>
<dbReference type="Pfam" id="PF00905">
    <property type="entry name" value="Transpeptidase"/>
    <property type="match status" value="1"/>
</dbReference>
<organism evidence="3 4">
    <name type="scientific">Alicyclobacillus fodiniaquatilis</name>
    <dbReference type="NCBI Taxonomy" id="1661150"/>
    <lineage>
        <taxon>Bacteria</taxon>
        <taxon>Bacillati</taxon>
        <taxon>Bacillota</taxon>
        <taxon>Bacilli</taxon>
        <taxon>Bacillales</taxon>
        <taxon>Alicyclobacillaceae</taxon>
        <taxon>Alicyclobacillus</taxon>
    </lineage>
</organism>
<evidence type="ECO:0000256" key="1">
    <source>
        <dbReference type="SAM" id="Phobius"/>
    </source>
</evidence>
<keyword evidence="1" id="KW-0812">Transmembrane</keyword>
<dbReference type="EMBL" id="JBHUCX010000099">
    <property type="protein sequence ID" value="MFD1677751.1"/>
    <property type="molecule type" value="Genomic_DNA"/>
</dbReference>
<comment type="caution">
    <text evidence="3">The sequence shown here is derived from an EMBL/GenBank/DDBJ whole genome shotgun (WGS) entry which is preliminary data.</text>
</comment>
<reference evidence="4" key="1">
    <citation type="journal article" date="2019" name="Int. J. Syst. Evol. Microbiol.">
        <title>The Global Catalogue of Microorganisms (GCM) 10K type strain sequencing project: providing services to taxonomists for standard genome sequencing and annotation.</title>
        <authorList>
            <consortium name="The Broad Institute Genomics Platform"/>
            <consortium name="The Broad Institute Genome Sequencing Center for Infectious Disease"/>
            <person name="Wu L."/>
            <person name="Ma J."/>
        </authorList>
    </citation>
    <scope>NUCLEOTIDE SEQUENCE [LARGE SCALE GENOMIC DNA]</scope>
    <source>
        <strain evidence="4">CGMCC 1.12286</strain>
    </source>
</reference>
<dbReference type="RefSeq" id="WP_377945665.1">
    <property type="nucleotide sequence ID" value="NZ_JBHUCX010000099.1"/>
</dbReference>